<keyword evidence="1" id="KW-0805">Transcription regulation</keyword>
<dbReference type="SUPFAM" id="SSF46785">
    <property type="entry name" value="Winged helix' DNA-binding domain"/>
    <property type="match status" value="1"/>
</dbReference>
<dbReference type="PROSITE" id="PS51077">
    <property type="entry name" value="HTH_ICLR"/>
    <property type="match status" value="1"/>
</dbReference>
<dbReference type="SMART" id="SM00346">
    <property type="entry name" value="HTH_ICLR"/>
    <property type="match status" value="1"/>
</dbReference>
<keyword evidence="2" id="KW-0238">DNA-binding</keyword>
<dbReference type="Gene3D" id="3.30.450.40">
    <property type="match status" value="1"/>
</dbReference>
<dbReference type="Gene3D" id="1.10.10.10">
    <property type="entry name" value="Winged helix-like DNA-binding domain superfamily/Winged helix DNA-binding domain"/>
    <property type="match status" value="1"/>
</dbReference>
<dbReference type="Proteomes" id="UP000257479">
    <property type="component" value="Unassembled WGS sequence"/>
</dbReference>
<evidence type="ECO:0000313" key="7">
    <source>
        <dbReference type="Proteomes" id="UP000257479"/>
    </source>
</evidence>
<gene>
    <name evidence="6" type="ORF">DCP95_10620</name>
</gene>
<dbReference type="InterPro" id="IPR005471">
    <property type="entry name" value="Tscrpt_reg_IclR_N"/>
</dbReference>
<organism evidence="6 7">
    <name type="scientific">Microbacterium ginsengisoli</name>
    <dbReference type="NCBI Taxonomy" id="400772"/>
    <lineage>
        <taxon>Bacteria</taxon>
        <taxon>Bacillati</taxon>
        <taxon>Actinomycetota</taxon>
        <taxon>Actinomycetes</taxon>
        <taxon>Micrococcales</taxon>
        <taxon>Microbacteriaceae</taxon>
        <taxon>Microbacterium</taxon>
    </lineage>
</organism>
<evidence type="ECO:0008006" key="8">
    <source>
        <dbReference type="Google" id="ProtNLM"/>
    </source>
</evidence>
<dbReference type="InterPro" id="IPR050707">
    <property type="entry name" value="HTH_MetabolicPath_Reg"/>
</dbReference>
<dbReference type="SUPFAM" id="SSF55781">
    <property type="entry name" value="GAF domain-like"/>
    <property type="match status" value="1"/>
</dbReference>
<keyword evidence="3" id="KW-0804">Transcription</keyword>
<feature type="domain" description="IclR-ED" evidence="5">
    <location>
        <begin position="64"/>
        <end position="247"/>
    </location>
</feature>
<dbReference type="PROSITE" id="PS51078">
    <property type="entry name" value="ICLR_ED"/>
    <property type="match status" value="1"/>
</dbReference>
<protein>
    <recommendedName>
        <fullName evidence="8">IclR family transcriptional regulator</fullName>
    </recommendedName>
</protein>
<reference evidence="6 7" key="1">
    <citation type="journal article" date="2018" name="Nat. Biotechnol.">
        <title>A standardized bacterial taxonomy based on genome phylogeny substantially revises the tree of life.</title>
        <authorList>
            <person name="Parks D.H."/>
            <person name="Chuvochina M."/>
            <person name="Waite D.W."/>
            <person name="Rinke C."/>
            <person name="Skarshewski A."/>
            <person name="Chaumeil P.A."/>
            <person name="Hugenholtz P."/>
        </authorList>
    </citation>
    <scope>NUCLEOTIDE SEQUENCE [LARGE SCALE GENOMIC DNA]</scope>
    <source>
        <strain evidence="6">UBA9152</strain>
    </source>
</reference>
<dbReference type="InterPro" id="IPR029016">
    <property type="entry name" value="GAF-like_dom_sf"/>
</dbReference>
<dbReference type="PANTHER" id="PTHR30136:SF24">
    <property type="entry name" value="HTH-TYPE TRANSCRIPTIONAL REPRESSOR ALLR"/>
    <property type="match status" value="1"/>
</dbReference>
<name>A0A3C1KEV9_9MICO</name>
<dbReference type="Pfam" id="PF09339">
    <property type="entry name" value="HTH_IclR"/>
    <property type="match status" value="1"/>
</dbReference>
<dbReference type="GO" id="GO:0003700">
    <property type="term" value="F:DNA-binding transcription factor activity"/>
    <property type="evidence" value="ECO:0007669"/>
    <property type="project" value="TreeGrafter"/>
</dbReference>
<dbReference type="GO" id="GO:0045892">
    <property type="term" value="P:negative regulation of DNA-templated transcription"/>
    <property type="evidence" value="ECO:0007669"/>
    <property type="project" value="TreeGrafter"/>
</dbReference>
<evidence type="ECO:0000256" key="2">
    <source>
        <dbReference type="ARBA" id="ARBA00023125"/>
    </source>
</evidence>
<dbReference type="InterPro" id="IPR036388">
    <property type="entry name" value="WH-like_DNA-bd_sf"/>
</dbReference>
<evidence type="ECO:0000313" key="6">
    <source>
        <dbReference type="EMBL" id="HAN25008.1"/>
    </source>
</evidence>
<dbReference type="Pfam" id="PF01614">
    <property type="entry name" value="IclR_C"/>
    <property type="match status" value="1"/>
</dbReference>
<proteinExistence type="predicted"/>
<dbReference type="InterPro" id="IPR014757">
    <property type="entry name" value="Tscrpt_reg_IclR_C"/>
</dbReference>
<feature type="domain" description="HTH iclR-type" evidence="4">
    <location>
        <begin position="3"/>
        <end position="63"/>
    </location>
</feature>
<dbReference type="InterPro" id="IPR011991">
    <property type="entry name" value="ArsR-like_HTH"/>
</dbReference>
<evidence type="ECO:0000256" key="3">
    <source>
        <dbReference type="ARBA" id="ARBA00023163"/>
    </source>
</evidence>
<dbReference type="EMBL" id="DMNG01000181">
    <property type="protein sequence ID" value="HAN25008.1"/>
    <property type="molecule type" value="Genomic_DNA"/>
</dbReference>
<sequence length="247" mass="26522">MSVQSIERAFAVLRTLATGSFGVTELAEQIDLPKSTVARLLSALEAEGAVTQVEQGGEYRLGQGLLDIAGATEPGRNLVATARPWLLALSEDLGEAAGLSIVRDRHVYYLDHAVPETDVMVRDWTGETLPLQSVPSGMAMLAGWSDADLDDFLRLPLEATTAYTLVDPEQVRERISTVRNLGYAWGYEEGVDGINSVAVAINDGEGLPIAALHVHGPAYRFPDPERTHDIGLQLTDAAAGITEQLSD</sequence>
<evidence type="ECO:0000256" key="1">
    <source>
        <dbReference type="ARBA" id="ARBA00023015"/>
    </source>
</evidence>
<accession>A0A3C1KEV9</accession>
<comment type="caution">
    <text evidence="6">The sequence shown here is derived from an EMBL/GenBank/DDBJ whole genome shotgun (WGS) entry which is preliminary data.</text>
</comment>
<dbReference type="GO" id="GO:0003677">
    <property type="term" value="F:DNA binding"/>
    <property type="evidence" value="ECO:0007669"/>
    <property type="project" value="UniProtKB-KW"/>
</dbReference>
<evidence type="ECO:0000259" key="5">
    <source>
        <dbReference type="PROSITE" id="PS51078"/>
    </source>
</evidence>
<dbReference type="InterPro" id="IPR036390">
    <property type="entry name" value="WH_DNA-bd_sf"/>
</dbReference>
<dbReference type="AlphaFoldDB" id="A0A3C1KEV9"/>
<dbReference type="CDD" id="cd00090">
    <property type="entry name" value="HTH_ARSR"/>
    <property type="match status" value="1"/>
</dbReference>
<dbReference type="PANTHER" id="PTHR30136">
    <property type="entry name" value="HELIX-TURN-HELIX TRANSCRIPTIONAL REGULATOR, ICLR FAMILY"/>
    <property type="match status" value="1"/>
</dbReference>
<evidence type="ECO:0000259" key="4">
    <source>
        <dbReference type="PROSITE" id="PS51077"/>
    </source>
</evidence>